<keyword evidence="2" id="KW-1185">Reference proteome</keyword>
<keyword evidence="1" id="KW-0614">Plasmid</keyword>
<proteinExistence type="predicted"/>
<accession>A0ACD1BGU6</accession>
<organism evidence="1 2">
    <name type="scientific">Candidatus Sarcina troglodytae</name>
    <dbReference type="NCBI Taxonomy" id="2726954"/>
    <lineage>
        <taxon>Bacteria</taxon>
        <taxon>Bacillati</taxon>
        <taxon>Bacillota</taxon>
        <taxon>Clostridia</taxon>
        <taxon>Eubacteriales</taxon>
        <taxon>Clostridiaceae</taxon>
        <taxon>Sarcina</taxon>
    </lineage>
</organism>
<name>A0ACD1BGU6_9CLOT</name>
<dbReference type="EMBL" id="CP051756">
    <property type="protein sequence ID" value="QPJ86677.1"/>
    <property type="molecule type" value="Genomic_DNA"/>
</dbReference>
<dbReference type="Proteomes" id="UP000594603">
    <property type="component" value="Plasmid p2"/>
</dbReference>
<evidence type="ECO:0000313" key="2">
    <source>
        <dbReference type="Proteomes" id="UP000594603"/>
    </source>
</evidence>
<protein>
    <submittedName>
        <fullName evidence="1">Phage terminase small subunit P27 family</fullName>
    </submittedName>
</protein>
<sequence>MARPKKPLELQMKHLTQEEKTNKELEEQEIRNLNKNQLAKPPTWLRDLTAKKEWKRLNKELEEISVICNLDYNNLGAYCNAYSFYVQATKELDKEPLITEFTNKAGAINFIENPLIRIQLKYSEEMKKFASLLGLTIDSRLKIATIKNQNNQNDLVDDFGDI</sequence>
<reference evidence="1" key="1">
    <citation type="submission" date="2020-04" db="EMBL/GenBank/DDBJ databases">
        <title>A novel bacterium ('Candidatus Sarcina troglodytae' sp. nov.) linked to a protracted, uniformly lethal epizootic among sanctuary western chimpanzees (Pan troglodytes verus) in Sierra Leone.</title>
        <authorList>
            <person name="Owens L.A."/>
            <person name="Colitti B."/>
            <person name="Hirji I."/>
            <person name="Pizaro A."/>
            <person name="Jaffe J.E."/>
            <person name="Moittie S."/>
            <person name="Bishop-Lilly K.A."/>
            <person name="Estrella L.A."/>
            <person name="Voegtly L.J."/>
            <person name="Kuhn J.H."/>
            <person name="Suen G."/>
            <person name="Deblois C.L."/>
            <person name="Dunn C."/>
            <person name="Juan-Salles C."/>
            <person name="Goldberg T.L."/>
        </authorList>
    </citation>
    <scope>NUCLEOTIDE SEQUENCE</scope>
    <source>
        <strain evidence="1">JB2</strain>
    </source>
</reference>
<evidence type="ECO:0000313" key="1">
    <source>
        <dbReference type="EMBL" id="QPJ86677.1"/>
    </source>
</evidence>
<gene>
    <name evidence="1" type="ORF">HH195_11940</name>
</gene>
<geneLocation type="plasmid" evidence="1 2">
    <name>p2</name>
</geneLocation>